<feature type="compositionally biased region" description="Polar residues" evidence="1">
    <location>
        <begin position="117"/>
        <end position="156"/>
    </location>
</feature>
<feature type="region of interest" description="Disordered" evidence="1">
    <location>
        <begin position="101"/>
        <end position="174"/>
    </location>
</feature>
<accession>A0A1R1PF20</accession>
<evidence type="ECO:0000313" key="5">
    <source>
        <dbReference type="Proteomes" id="UP000188320"/>
    </source>
</evidence>
<feature type="domain" description="TRIP4/RQT4 C2HC5-type zinc finger" evidence="2">
    <location>
        <begin position="183"/>
        <end position="226"/>
    </location>
</feature>
<evidence type="ECO:0000313" key="4">
    <source>
        <dbReference type="EMBL" id="OMH85406.1"/>
    </source>
</evidence>
<comment type="caution">
    <text evidence="3">The sequence shown here is derived from an EMBL/GenBank/DDBJ whole genome shotgun (WGS) entry which is preliminary data.</text>
</comment>
<gene>
    <name evidence="4" type="ORF">AX774_g1058</name>
    <name evidence="3" type="ORF">AX774_g7021</name>
</gene>
<dbReference type="GO" id="GO:0072344">
    <property type="term" value="P:rescue of stalled ribosome"/>
    <property type="evidence" value="ECO:0007669"/>
    <property type="project" value="InterPro"/>
</dbReference>
<dbReference type="OrthoDB" id="338816at2759"/>
<organism evidence="3 5">
    <name type="scientific">Zancudomyces culisetae</name>
    <name type="common">Gut fungus</name>
    <name type="synonym">Smittium culisetae</name>
    <dbReference type="NCBI Taxonomy" id="1213189"/>
    <lineage>
        <taxon>Eukaryota</taxon>
        <taxon>Fungi</taxon>
        <taxon>Fungi incertae sedis</taxon>
        <taxon>Zoopagomycota</taxon>
        <taxon>Kickxellomycotina</taxon>
        <taxon>Harpellomycetes</taxon>
        <taxon>Harpellales</taxon>
        <taxon>Legeriomycetaceae</taxon>
        <taxon>Zancudomyces</taxon>
    </lineage>
</organism>
<dbReference type="InterPro" id="IPR039128">
    <property type="entry name" value="TRIP4-like"/>
</dbReference>
<reference evidence="5" key="2">
    <citation type="submission" date="2017-01" db="EMBL/GenBank/DDBJ databases">
        <authorList>
            <person name="Wang Y."/>
            <person name="White M."/>
            <person name="Kvist S."/>
            <person name="Moncalvo J.-M."/>
        </authorList>
    </citation>
    <scope>NUCLEOTIDE SEQUENCE [LARGE SCALE GENOMIC DNA]</scope>
    <source>
        <strain evidence="5">COL-18-3</strain>
    </source>
</reference>
<dbReference type="InterPro" id="IPR009349">
    <property type="entry name" value="TRIP4/RQT4_C2HC5_Znf"/>
</dbReference>
<dbReference type="GO" id="GO:0005634">
    <property type="term" value="C:nucleus"/>
    <property type="evidence" value="ECO:0007669"/>
    <property type="project" value="InterPro"/>
</dbReference>
<proteinExistence type="predicted"/>
<dbReference type="GO" id="GO:0180022">
    <property type="term" value="C:RQC-trigger complex"/>
    <property type="evidence" value="ECO:0007669"/>
    <property type="project" value="InterPro"/>
</dbReference>
<evidence type="ECO:0000313" key="3">
    <source>
        <dbReference type="EMBL" id="OMH79561.1"/>
    </source>
</evidence>
<reference evidence="3" key="1">
    <citation type="submission" date="2017-01" db="EMBL/GenBank/DDBJ databases">
        <authorList>
            <person name="Mah S.A."/>
            <person name="Swanson W.J."/>
            <person name="Moy G.W."/>
            <person name="Vacquier V.D."/>
        </authorList>
    </citation>
    <scope>NUCLEOTIDE SEQUENCE [LARGE SCALE GENOMIC DNA]</scope>
    <source>
        <strain evidence="3">COL-18-3</strain>
    </source>
</reference>
<name>A0A1R1PF20_ZANCU</name>
<feature type="region of interest" description="Disordered" evidence="1">
    <location>
        <begin position="551"/>
        <end position="577"/>
    </location>
</feature>
<dbReference type="PANTHER" id="PTHR12963:SF4">
    <property type="entry name" value="ACTIVATING SIGNAL COINTEGRATOR 1"/>
    <property type="match status" value="1"/>
</dbReference>
<dbReference type="EMBL" id="LSSK01001509">
    <property type="protein sequence ID" value="OMH79561.1"/>
    <property type="molecule type" value="Genomic_DNA"/>
</dbReference>
<sequence>MNGNLSQQDKDWAIDEISQSIQLPRDSSSLILDRFLSITDKQELEAEMLEVLGYHENVLEFASKFLAKAFPPFARTSSNAVANETKNANTNHTSLTKDKVNKYKESSVSKTHDLKSTVGTHNVLRKTNITKGVSESKNSSPTSGSVNSNIKQSVVKESNKGTPKGTKNKQLQQKSAANKRRIECGCQGVYHELFTNCITCGRAVCQAEGPGKCFFCKTEIQSPQQQILETIKKILGQHNGNNEDNGKEDQEQSKNPTQTQSSKRNIHQLDKVAMPIYDLLMDRLTPDTTGVTLNKSSLKNSGEKAQSSSIYTGVPTTGVNPAAILYSSRSITRNLYKNSVNDGLSSENWEPLSSKTQNEAIVMKGKGKERGNGIEGGSQYSDKNADNGDLEWNPERLESAFEDKLSIENVNKQKPTIANKARQLMQQQSGGITIDESIISDILSLYEALALKERLLLYDRTSAQRSKLIDLDKDFDLNKYLGSNWLTESQKMAYKRAFDEYKQKLDEYNEKQRKGVRVLSLDVSNKKGAVSYKAEKAPKLVLPEPQFLAGSNKSNSLRRGADPNTTDNGLGSFSDSRYPQPQLSFVIPKNLKRSSVSTSPADHYYSYDEYACSSTVNIGPAKVAREKAELVRKQDEDVVEYFRSLYIA</sequence>
<dbReference type="GO" id="GO:0045893">
    <property type="term" value="P:positive regulation of DNA-templated transcription"/>
    <property type="evidence" value="ECO:0007669"/>
    <property type="project" value="TreeGrafter"/>
</dbReference>
<feature type="compositionally biased region" description="Basic and acidic residues" evidence="1">
    <location>
        <begin position="101"/>
        <end position="115"/>
    </location>
</feature>
<protein>
    <recommendedName>
        <fullName evidence="2">TRIP4/RQT4 C2HC5-type zinc finger domain-containing protein</fullName>
    </recommendedName>
</protein>
<feature type="compositionally biased region" description="Polar residues" evidence="1">
    <location>
        <begin position="253"/>
        <end position="263"/>
    </location>
</feature>
<dbReference type="GO" id="GO:0008270">
    <property type="term" value="F:zinc ion binding"/>
    <property type="evidence" value="ECO:0007669"/>
    <property type="project" value="InterPro"/>
</dbReference>
<keyword evidence="5" id="KW-1185">Reference proteome</keyword>
<dbReference type="EMBL" id="LSSK01000087">
    <property type="protein sequence ID" value="OMH85406.1"/>
    <property type="molecule type" value="Genomic_DNA"/>
</dbReference>
<feature type="region of interest" description="Disordered" evidence="1">
    <location>
        <begin position="237"/>
        <end position="267"/>
    </location>
</feature>
<dbReference type="PANTHER" id="PTHR12963">
    <property type="entry name" value="THYROID RECEPTOR INTERACTING PROTEIN RELATED"/>
    <property type="match status" value="1"/>
</dbReference>
<dbReference type="Pfam" id="PF06221">
    <property type="entry name" value="zf-C2HC5"/>
    <property type="match status" value="1"/>
</dbReference>
<dbReference type="Proteomes" id="UP000188320">
    <property type="component" value="Unassembled WGS sequence"/>
</dbReference>
<feature type="region of interest" description="Disordered" evidence="1">
    <location>
        <begin position="365"/>
        <end position="388"/>
    </location>
</feature>
<dbReference type="AlphaFoldDB" id="A0A1R1PF20"/>
<evidence type="ECO:0000259" key="2">
    <source>
        <dbReference type="Pfam" id="PF06221"/>
    </source>
</evidence>
<evidence type="ECO:0000256" key="1">
    <source>
        <dbReference type="SAM" id="MobiDB-lite"/>
    </source>
</evidence>